<keyword evidence="3" id="KW-1185">Reference proteome</keyword>
<dbReference type="AlphaFoldDB" id="A0AAD2FGS5"/>
<evidence type="ECO:0000256" key="1">
    <source>
        <dbReference type="SAM" id="SignalP"/>
    </source>
</evidence>
<feature type="chain" id="PRO_5041912936" evidence="1">
    <location>
        <begin position="24"/>
        <end position="242"/>
    </location>
</feature>
<sequence length="242" mass="26076">MMLPKSLLSILVLAISLTTKVGGSLMDFARIKNNNENNNNNNDQHHRSLDAAEDCVTATIDLIDPLNNVSGLWFFPNYLALNFGVCNLTTAICDYNDTDYTEQSLSDCNAVGGKILQRDVRVCVDDVSKVSNAPAFADLDFVNVDFCFAQSCDESIPMVQLHRALYFKAEREKAPGTENPYANLEASSKGLCLDPETAVPVPTASPNADTSGGGAAYNGCNTLSSIGIMMTTGTLLWNTIMG</sequence>
<reference evidence="2" key="1">
    <citation type="submission" date="2023-08" db="EMBL/GenBank/DDBJ databases">
        <authorList>
            <person name="Audoor S."/>
            <person name="Bilcke G."/>
        </authorList>
    </citation>
    <scope>NUCLEOTIDE SEQUENCE</scope>
</reference>
<feature type="signal peptide" evidence="1">
    <location>
        <begin position="1"/>
        <end position="23"/>
    </location>
</feature>
<dbReference type="EMBL" id="CAKOGP040000668">
    <property type="protein sequence ID" value="CAJ1937704.1"/>
    <property type="molecule type" value="Genomic_DNA"/>
</dbReference>
<comment type="caution">
    <text evidence="2">The sequence shown here is derived from an EMBL/GenBank/DDBJ whole genome shotgun (WGS) entry which is preliminary data.</text>
</comment>
<accession>A0AAD2FGS5</accession>
<organism evidence="2 3">
    <name type="scientific">Cylindrotheca closterium</name>
    <dbReference type="NCBI Taxonomy" id="2856"/>
    <lineage>
        <taxon>Eukaryota</taxon>
        <taxon>Sar</taxon>
        <taxon>Stramenopiles</taxon>
        <taxon>Ochrophyta</taxon>
        <taxon>Bacillariophyta</taxon>
        <taxon>Bacillariophyceae</taxon>
        <taxon>Bacillariophycidae</taxon>
        <taxon>Bacillariales</taxon>
        <taxon>Bacillariaceae</taxon>
        <taxon>Cylindrotheca</taxon>
    </lineage>
</organism>
<evidence type="ECO:0000313" key="3">
    <source>
        <dbReference type="Proteomes" id="UP001295423"/>
    </source>
</evidence>
<proteinExistence type="predicted"/>
<evidence type="ECO:0000313" key="2">
    <source>
        <dbReference type="EMBL" id="CAJ1937704.1"/>
    </source>
</evidence>
<protein>
    <submittedName>
        <fullName evidence="2">Uncharacterized protein</fullName>
    </submittedName>
</protein>
<keyword evidence="1" id="KW-0732">Signal</keyword>
<gene>
    <name evidence="2" type="ORF">CYCCA115_LOCUS5776</name>
</gene>
<name>A0AAD2FGS5_9STRA</name>
<dbReference type="Proteomes" id="UP001295423">
    <property type="component" value="Unassembled WGS sequence"/>
</dbReference>